<keyword evidence="4 8" id="KW-0690">Ribosome biogenesis</keyword>
<comment type="subunit">
    <text evidence="8">Component of the ribosomal small subunit (SSU) processome.</text>
</comment>
<dbReference type="Proteomes" id="UP000305067">
    <property type="component" value="Unassembled WGS sequence"/>
</dbReference>
<keyword evidence="6 8" id="KW-0539">Nucleus</keyword>
<dbReference type="GO" id="GO:0000462">
    <property type="term" value="P:maturation of SSU-rRNA from tricistronic rRNA transcript (SSU-rRNA, 5.8S rRNA, LSU-rRNA)"/>
    <property type="evidence" value="ECO:0007669"/>
    <property type="project" value="TreeGrafter"/>
</dbReference>
<name>A0A5C3Q2H9_9AGAR</name>
<evidence type="ECO:0000256" key="6">
    <source>
        <dbReference type="ARBA" id="ARBA00023242"/>
    </source>
</evidence>
<evidence type="ECO:0000256" key="1">
    <source>
        <dbReference type="ARBA" id="ARBA00004604"/>
    </source>
</evidence>
<dbReference type="InterPro" id="IPR012954">
    <property type="entry name" value="BP28_C_dom"/>
</dbReference>
<dbReference type="AlphaFoldDB" id="A0A5C3Q2H9"/>
<dbReference type="GO" id="GO:0034455">
    <property type="term" value="C:t-UTP complex"/>
    <property type="evidence" value="ECO:0007669"/>
    <property type="project" value="TreeGrafter"/>
</dbReference>
<gene>
    <name evidence="10" type="ORF">BDV98DRAFT_598786</name>
</gene>
<dbReference type="SUPFAM" id="SSF48371">
    <property type="entry name" value="ARM repeat"/>
    <property type="match status" value="1"/>
</dbReference>
<evidence type="ECO:0000313" key="11">
    <source>
        <dbReference type="Proteomes" id="UP000305067"/>
    </source>
</evidence>
<dbReference type="EMBL" id="ML178898">
    <property type="protein sequence ID" value="TFK95259.1"/>
    <property type="molecule type" value="Genomic_DNA"/>
</dbReference>
<accession>A0A5C3Q2H9</accession>
<dbReference type="SMART" id="SM01036">
    <property type="entry name" value="BP28CT"/>
    <property type="match status" value="1"/>
</dbReference>
<dbReference type="PANTHER" id="PTHR13457">
    <property type="entry name" value="BAP28"/>
    <property type="match status" value="1"/>
</dbReference>
<dbReference type="OrthoDB" id="31183at2759"/>
<comment type="similarity">
    <text evidence="2 8">Belongs to the HEATR1/UTP10 family.</text>
</comment>
<dbReference type="Gene3D" id="1.25.10.10">
    <property type="entry name" value="Leucine-rich Repeat Variant"/>
    <property type="match status" value="1"/>
</dbReference>
<sequence>MSTFWGTAELTQVIKLCLDASSLPSGKVQATATLVKSLTKQPAAKVLLPTLAEIWPSVEDAARAGKTEKVISYFDFLKRALRNAERDVVSDQLKFIFKLFLRAFEVVVPGSESQTKAISAFVELVVKLNDTTFKPMFRRLFDWAFADSSDKSVQKKISFCDVYIALLDYFKALVAPYMAFIFQASLQLLKGFQDLTVDSPDLWTRMLTLTLKSMTYDDGVFWHEDKARQFSGPLIQQIPVCVRLFPTSADARLLLEQCLVALAENTSDDIVLKTINLNVLLHTRSEETKVKLLALSCSEALWAAHAGKLLGFAPETATFIFECAEDDNDDVLQASVKLKEAVESVAGAISGL</sequence>
<comment type="subcellular location">
    <subcellularLocation>
        <location evidence="1 8">Nucleus</location>
        <location evidence="1 8">Nucleolus</location>
    </subcellularLocation>
</comment>
<dbReference type="InterPro" id="IPR016024">
    <property type="entry name" value="ARM-type_fold"/>
</dbReference>
<dbReference type="InterPro" id="IPR040191">
    <property type="entry name" value="UTP10"/>
</dbReference>
<dbReference type="PANTHER" id="PTHR13457:SF1">
    <property type="entry name" value="HEAT REPEAT-CONTAINING PROTEIN 1"/>
    <property type="match status" value="1"/>
</dbReference>
<dbReference type="GO" id="GO:0045943">
    <property type="term" value="P:positive regulation of transcription by RNA polymerase I"/>
    <property type="evidence" value="ECO:0007669"/>
    <property type="project" value="TreeGrafter"/>
</dbReference>
<evidence type="ECO:0000256" key="7">
    <source>
        <dbReference type="ARBA" id="ARBA00023274"/>
    </source>
</evidence>
<evidence type="ECO:0000256" key="2">
    <source>
        <dbReference type="ARBA" id="ARBA00010559"/>
    </source>
</evidence>
<evidence type="ECO:0000259" key="9">
    <source>
        <dbReference type="SMART" id="SM01036"/>
    </source>
</evidence>
<keyword evidence="7 8" id="KW-0687">Ribonucleoprotein</keyword>
<keyword evidence="11" id="KW-1185">Reference proteome</keyword>
<evidence type="ECO:0000256" key="4">
    <source>
        <dbReference type="ARBA" id="ARBA00022517"/>
    </source>
</evidence>
<dbReference type="InterPro" id="IPR011989">
    <property type="entry name" value="ARM-like"/>
</dbReference>
<dbReference type="STRING" id="1884261.A0A5C3Q2H9"/>
<reference evidence="10 11" key="1">
    <citation type="journal article" date="2019" name="Nat. Ecol. Evol.">
        <title>Megaphylogeny resolves global patterns of mushroom evolution.</title>
        <authorList>
            <person name="Varga T."/>
            <person name="Krizsan K."/>
            <person name="Foldi C."/>
            <person name="Dima B."/>
            <person name="Sanchez-Garcia M."/>
            <person name="Sanchez-Ramirez S."/>
            <person name="Szollosi G.J."/>
            <person name="Szarkandi J.G."/>
            <person name="Papp V."/>
            <person name="Albert L."/>
            <person name="Andreopoulos W."/>
            <person name="Angelini C."/>
            <person name="Antonin V."/>
            <person name="Barry K.W."/>
            <person name="Bougher N.L."/>
            <person name="Buchanan P."/>
            <person name="Buyck B."/>
            <person name="Bense V."/>
            <person name="Catcheside P."/>
            <person name="Chovatia M."/>
            <person name="Cooper J."/>
            <person name="Damon W."/>
            <person name="Desjardin D."/>
            <person name="Finy P."/>
            <person name="Geml J."/>
            <person name="Haridas S."/>
            <person name="Hughes K."/>
            <person name="Justo A."/>
            <person name="Karasinski D."/>
            <person name="Kautmanova I."/>
            <person name="Kiss B."/>
            <person name="Kocsube S."/>
            <person name="Kotiranta H."/>
            <person name="LaButti K.M."/>
            <person name="Lechner B.E."/>
            <person name="Liimatainen K."/>
            <person name="Lipzen A."/>
            <person name="Lukacs Z."/>
            <person name="Mihaltcheva S."/>
            <person name="Morgado L.N."/>
            <person name="Niskanen T."/>
            <person name="Noordeloos M.E."/>
            <person name="Ohm R.A."/>
            <person name="Ortiz-Santana B."/>
            <person name="Ovrebo C."/>
            <person name="Racz N."/>
            <person name="Riley R."/>
            <person name="Savchenko A."/>
            <person name="Shiryaev A."/>
            <person name="Soop K."/>
            <person name="Spirin V."/>
            <person name="Szebenyi C."/>
            <person name="Tomsovsky M."/>
            <person name="Tulloss R.E."/>
            <person name="Uehling J."/>
            <person name="Grigoriev I.V."/>
            <person name="Vagvolgyi C."/>
            <person name="Papp T."/>
            <person name="Martin F.M."/>
            <person name="Miettinen O."/>
            <person name="Hibbett D.S."/>
            <person name="Nagy L.G."/>
        </authorList>
    </citation>
    <scope>NUCLEOTIDE SEQUENCE [LARGE SCALE GENOMIC DNA]</scope>
    <source>
        <strain evidence="10 11">CBS 309.79</strain>
    </source>
</reference>
<dbReference type="GO" id="GO:0030515">
    <property type="term" value="F:snoRNA binding"/>
    <property type="evidence" value="ECO:0007669"/>
    <property type="project" value="TreeGrafter"/>
</dbReference>
<feature type="domain" description="BP28 C-terminal" evidence="9">
    <location>
        <begin position="86"/>
        <end position="221"/>
    </location>
</feature>
<organism evidence="10 11">
    <name type="scientific">Pterulicium gracile</name>
    <dbReference type="NCBI Taxonomy" id="1884261"/>
    <lineage>
        <taxon>Eukaryota</taxon>
        <taxon>Fungi</taxon>
        <taxon>Dikarya</taxon>
        <taxon>Basidiomycota</taxon>
        <taxon>Agaricomycotina</taxon>
        <taxon>Agaricomycetes</taxon>
        <taxon>Agaricomycetidae</taxon>
        <taxon>Agaricales</taxon>
        <taxon>Pleurotineae</taxon>
        <taxon>Pterulaceae</taxon>
        <taxon>Pterulicium</taxon>
    </lineage>
</organism>
<keyword evidence="5 8" id="KW-0698">rRNA processing</keyword>
<dbReference type="GO" id="GO:0030686">
    <property type="term" value="C:90S preribosome"/>
    <property type="evidence" value="ECO:0007669"/>
    <property type="project" value="TreeGrafter"/>
</dbReference>
<evidence type="ECO:0000256" key="5">
    <source>
        <dbReference type="ARBA" id="ARBA00022552"/>
    </source>
</evidence>
<dbReference type="GO" id="GO:0032040">
    <property type="term" value="C:small-subunit processome"/>
    <property type="evidence" value="ECO:0007669"/>
    <property type="project" value="TreeGrafter"/>
</dbReference>
<proteinExistence type="inferred from homology"/>
<evidence type="ECO:0000313" key="10">
    <source>
        <dbReference type="EMBL" id="TFK95259.1"/>
    </source>
</evidence>
<comment type="function">
    <text evidence="8">Involved in nucleolar processing of pre-18S ribosomal RNA.</text>
</comment>
<evidence type="ECO:0000256" key="8">
    <source>
        <dbReference type="RuleBase" id="RU367065"/>
    </source>
</evidence>
<dbReference type="Pfam" id="PF08146">
    <property type="entry name" value="BP28CT"/>
    <property type="match status" value="1"/>
</dbReference>
<protein>
    <recommendedName>
        <fullName evidence="3 8">U3 small nucleolar RNA-associated protein 10</fullName>
    </recommendedName>
</protein>
<evidence type="ECO:0000256" key="3">
    <source>
        <dbReference type="ARBA" id="ARBA00015399"/>
    </source>
</evidence>